<dbReference type="EMBL" id="MU004233">
    <property type="protein sequence ID" value="KAF2671524.1"/>
    <property type="molecule type" value="Genomic_DNA"/>
</dbReference>
<name>A0A6A6UKW1_9PEZI</name>
<dbReference type="OrthoDB" id="3943917at2759"/>
<gene>
    <name evidence="1" type="ORF">BT63DRAFT_219837</name>
</gene>
<protein>
    <submittedName>
        <fullName evidence="1">Uncharacterized protein</fullName>
    </submittedName>
</protein>
<dbReference type="Proteomes" id="UP000799302">
    <property type="component" value="Unassembled WGS sequence"/>
</dbReference>
<dbReference type="AlphaFoldDB" id="A0A6A6UKW1"/>
<proteinExistence type="predicted"/>
<reference evidence="1" key="1">
    <citation type="journal article" date="2020" name="Stud. Mycol.">
        <title>101 Dothideomycetes genomes: a test case for predicting lifestyles and emergence of pathogens.</title>
        <authorList>
            <person name="Haridas S."/>
            <person name="Albert R."/>
            <person name="Binder M."/>
            <person name="Bloem J."/>
            <person name="Labutti K."/>
            <person name="Salamov A."/>
            <person name="Andreopoulos B."/>
            <person name="Baker S."/>
            <person name="Barry K."/>
            <person name="Bills G."/>
            <person name="Bluhm B."/>
            <person name="Cannon C."/>
            <person name="Castanera R."/>
            <person name="Culley D."/>
            <person name="Daum C."/>
            <person name="Ezra D."/>
            <person name="Gonzalez J."/>
            <person name="Henrissat B."/>
            <person name="Kuo A."/>
            <person name="Liang C."/>
            <person name="Lipzen A."/>
            <person name="Lutzoni F."/>
            <person name="Magnuson J."/>
            <person name="Mondo S."/>
            <person name="Nolan M."/>
            <person name="Ohm R."/>
            <person name="Pangilinan J."/>
            <person name="Park H.-J."/>
            <person name="Ramirez L."/>
            <person name="Alfaro M."/>
            <person name="Sun H."/>
            <person name="Tritt A."/>
            <person name="Yoshinaga Y."/>
            <person name="Zwiers L.-H."/>
            <person name="Turgeon B."/>
            <person name="Goodwin S."/>
            <person name="Spatafora J."/>
            <person name="Crous P."/>
            <person name="Grigoriev I."/>
        </authorList>
    </citation>
    <scope>NUCLEOTIDE SEQUENCE</scope>
    <source>
        <strain evidence="1">CBS 115976</strain>
    </source>
</reference>
<evidence type="ECO:0000313" key="1">
    <source>
        <dbReference type="EMBL" id="KAF2671524.1"/>
    </source>
</evidence>
<accession>A0A6A6UKW1</accession>
<organism evidence="1 2">
    <name type="scientific">Microthyrium microscopicum</name>
    <dbReference type="NCBI Taxonomy" id="703497"/>
    <lineage>
        <taxon>Eukaryota</taxon>
        <taxon>Fungi</taxon>
        <taxon>Dikarya</taxon>
        <taxon>Ascomycota</taxon>
        <taxon>Pezizomycotina</taxon>
        <taxon>Dothideomycetes</taxon>
        <taxon>Dothideomycetes incertae sedis</taxon>
        <taxon>Microthyriales</taxon>
        <taxon>Microthyriaceae</taxon>
        <taxon>Microthyrium</taxon>
    </lineage>
</organism>
<sequence length="437" mass="50657">MACPDRSTRTFDEAVELYLQERKLLFPEAQNWSTISPILLSPWGYSFRTAAPQFKASFRTQIEEHVRVPAYIYSPETYEFMGFDQDTAWRLWATIGPGFEEEDRSYPDFMIGFLLRAYILCVKFKWTCPEPDSDAICMNDDWLGHMKQIGIRQELQDAIMLPEYTDIRLTASCNFWLIDTMRLRFDALYKLNDRGHDQLIHSKYIFTSKCLLNRNPRPQPRSECYTRLYHVNTHDINSTADADNDNELTGVPTLWLRCGDFSSGANVDYYTPQVETADRYACYAKVRSKYAAITIAEIFVPNKWLAQLTTKQFETPDTEWKEKVWTCRRRNILPLLDGVVPPDEEEALIIGPISKIFDWQPDAFGSTEDILDMHALKVRINGQEKAAVQWAFCGQNSLTSLRVNLKRDGWTTTHQIGAFFRSLPWGLNVKVLVREIG</sequence>
<evidence type="ECO:0000313" key="2">
    <source>
        <dbReference type="Proteomes" id="UP000799302"/>
    </source>
</evidence>
<keyword evidence="2" id="KW-1185">Reference proteome</keyword>